<dbReference type="PANTHER" id="PTHR43308">
    <property type="entry name" value="OUTER MEMBRANE PROTEIN ALPHA-RELATED"/>
    <property type="match status" value="1"/>
</dbReference>
<dbReference type="Proteomes" id="UP001493487">
    <property type="component" value="Unassembled WGS sequence"/>
</dbReference>
<comment type="caution">
    <text evidence="3">The sequence shown here is derived from an EMBL/GenBank/DDBJ whole genome shotgun (WGS) entry which is preliminary data.</text>
</comment>
<evidence type="ECO:0000256" key="1">
    <source>
        <dbReference type="SAM" id="SignalP"/>
    </source>
</evidence>
<dbReference type="EMBL" id="JASKHM010000012">
    <property type="protein sequence ID" value="MEQ4484702.1"/>
    <property type="molecule type" value="Genomic_DNA"/>
</dbReference>
<keyword evidence="1" id="KW-0732">Signal</keyword>
<protein>
    <submittedName>
        <fullName evidence="3">S-layer homology domain-containing protein</fullName>
    </submittedName>
</protein>
<name>A0ABV1KYW2_9BACL</name>
<dbReference type="Pfam" id="PF18316">
    <property type="entry name" value="S-l_SbsC_C"/>
    <property type="match status" value="3"/>
</dbReference>
<accession>A0ABV1KYW2</accession>
<sequence length="1551" mass="159254">MVTNGMKKWTAILLIVSMMFSSFGFASAAESGKSDVKGHWAEKQLNQWLEKGLIKGYADGTVKPDNPITRAELISLINRAFGFTEKADVSFSDVQSNNWAYSEVAKAVKAGYIKGNANGTFAPGNKTSRQDLAVIIARLLKLQADNQNAVVFSDADRFASWSKEAIGLVAAKKIMQGYTDQTFRPDAQITRAEAVVTLDRALQAKAETQKSAINAAGTYGPKTGSETIDGDVVVNVPGVTLQNTIINGNLLLAAGIGSGDAFLKNVTVKGTTTVSGGGENSIHFENSVLVSIVVDKKDGSVRIVAEGKTTVAQVIVKSSVTIEESSVSGDGFKDITLTDVLPAGSKVTMKGSFEKVDVVGKKISIEIPEGSVTELIVEKTADVTLNLGKDAKIIKLIIDAVLKVLGQGSIQKAIINVDGKGSTFEKLPLLEEGAGATATSTSSTDSSSPLSSAKAITAFSFAEQTGAATIDANAHTVNIQVINGTNLNGLTATFTLSAGATAKVVNTDQISGTTPNDFSNAVTYVVTAQDNSMQSWTVNVSVAAAPSSAKAITAFSFAEQTGAATIDANAHTVNIQVINGTNLNGLTATFTLSAGATAKVGATAQTSGTTTNDFSNAVTYIVTAQDNSMQSWTVNVSVAAAPSSAKAITAFSLAAQTGAATIDSIGHTVNIQVANGTVLNGLKATFTLSAGATAKVGATAQTSGTTTNDFSNAVTYIVTAQDNSIQSWTVNVSVAAAPSSAKAITAFSLAAQTGAAMIDVNNHTVDIQVAYGTNLNNSLVATFNLSAGATAKVGATTQISGTTANNFSNIVTYVVTAQDNSTQNWTVLVIVAPNSAKDITAFSFAVQNGVATIDSIAHTVDIQVFSGNNLNGLVATFAVSPGATAKVGATAQTSGTTTNDFSNAVTYTVTAQDNTKQDWTVNVTVAGLSSAKDFTAFSFGAGDAAPATIDPINHTIAIQLLSGTNVSVLQPTFTISNGATVTIGGVNQISGTTQNSYLNPVVYKVTAQNNSVQNWTVTVTVAATVSSAKAITAFSIPGQTGSAVIDMIAHTVDIQVPNGTVVSALKATFTLSPGATATINGTDQFSGFTSNNFGSFIVYTIKAQDNSTQPWKVTVTVLAIPTLTAAAAQGSTPGYSKLLNVIAGPGNHLYVLVRGSILLTPNVGDPAPNNILGELDNYVVGTEFPASAVNNQVHIYEVDSNGKVMKFQLITLTAADIKPIATGSPAPSTVAVAAQGSAPGTTKIIATPFNVGSHIAIKLAFSTTNVPLVGDSLPAGPTVLNNYMGDEIAGMDNTTNKYIVVYEVDSADKIVACKEIKLIAADITPVGALPTLSAAVTPGTAAGATSVTATVSNPLNHLVIYGSKSAFLSLNIGDPEPTISNVGLVSQYTSGLDITFMDAVMKIYLAVYEANSDGIIVNYKLITLTSGDFKPQPAATITPDVTTINEAFNNLGVLNGGSIALNLTNSTFDSTGVDPITGDVTNDVIITSLPAGLSYTATLANSGKINVDITGAAINHAAADSTTISITVKAALINGAVSDIIIGNIQIIFVD</sequence>
<evidence type="ECO:0000259" key="2">
    <source>
        <dbReference type="PROSITE" id="PS51272"/>
    </source>
</evidence>
<feature type="signal peptide" evidence="1">
    <location>
        <begin position="1"/>
        <end position="28"/>
    </location>
</feature>
<feature type="domain" description="SLH" evidence="2">
    <location>
        <begin position="92"/>
        <end position="148"/>
    </location>
</feature>
<feature type="domain" description="SLH" evidence="2">
    <location>
        <begin position="28"/>
        <end position="91"/>
    </location>
</feature>
<feature type="domain" description="SLH" evidence="2">
    <location>
        <begin position="149"/>
        <end position="212"/>
    </location>
</feature>
<evidence type="ECO:0000313" key="3">
    <source>
        <dbReference type="EMBL" id="MEQ4484702.1"/>
    </source>
</evidence>
<dbReference type="PROSITE" id="PS51272">
    <property type="entry name" value="SLH"/>
    <property type="match status" value="3"/>
</dbReference>
<dbReference type="InterPro" id="IPR040751">
    <property type="entry name" value="SbsC_C"/>
</dbReference>
<proteinExistence type="predicted"/>
<keyword evidence="4" id="KW-1185">Reference proteome</keyword>
<dbReference type="InterPro" id="IPR001119">
    <property type="entry name" value="SLH_dom"/>
</dbReference>
<dbReference type="InterPro" id="IPR051465">
    <property type="entry name" value="Cell_Envelope_Struct_Comp"/>
</dbReference>
<dbReference type="Pfam" id="PF00395">
    <property type="entry name" value="SLH"/>
    <property type="match status" value="3"/>
</dbReference>
<organism evidence="3 4">
    <name type="scientific">Cohnella silvisoli</name>
    <dbReference type="NCBI Taxonomy" id="2873699"/>
    <lineage>
        <taxon>Bacteria</taxon>
        <taxon>Bacillati</taxon>
        <taxon>Bacillota</taxon>
        <taxon>Bacilli</taxon>
        <taxon>Bacillales</taxon>
        <taxon>Paenibacillaceae</taxon>
        <taxon>Cohnella</taxon>
    </lineage>
</organism>
<feature type="chain" id="PRO_5045964076" evidence="1">
    <location>
        <begin position="29"/>
        <end position="1551"/>
    </location>
</feature>
<gene>
    <name evidence="3" type="ORF">QJS35_20160</name>
</gene>
<reference evidence="3 4" key="1">
    <citation type="journal article" date="2023" name="Genome Announc.">
        <title>Pan-Genome Analyses of the Genus Cohnella and Proposal of the Novel Species Cohnella silvisoli sp. nov., Isolated from Forest Soil.</title>
        <authorList>
            <person name="Wang C."/>
            <person name="Mao L."/>
            <person name="Bao G."/>
            <person name="Zhu H."/>
        </authorList>
    </citation>
    <scope>NUCLEOTIDE SEQUENCE [LARGE SCALE GENOMIC DNA]</scope>
    <source>
        <strain evidence="3 4">NL03-T5-1</strain>
    </source>
</reference>
<evidence type="ECO:0000313" key="4">
    <source>
        <dbReference type="Proteomes" id="UP001493487"/>
    </source>
</evidence>
<dbReference type="Gene3D" id="2.60.40.2340">
    <property type="match status" value="7"/>
</dbReference>
<dbReference type="RefSeq" id="WP_232187082.1">
    <property type="nucleotide sequence ID" value="NZ_JAIOAP010000011.1"/>
</dbReference>